<dbReference type="AlphaFoldDB" id="A0A291B7W9"/>
<gene>
    <name evidence="4" type="ORF">BTN50_0559</name>
</gene>
<dbReference type="RefSeq" id="WP_096618888.1">
    <property type="nucleotide sequence ID" value="NZ_CP020660.1"/>
</dbReference>
<dbReference type="Pfam" id="PF01370">
    <property type="entry name" value="Epimerase"/>
    <property type="match status" value="1"/>
</dbReference>
<comment type="pathway">
    <text evidence="1">Bacterial outer membrane biogenesis; LPS O-antigen biosynthesis.</text>
</comment>
<proteinExistence type="inferred from homology"/>
<keyword evidence="5" id="KW-1185">Reference proteome</keyword>
<dbReference type="SUPFAM" id="SSF51735">
    <property type="entry name" value="NAD(P)-binding Rossmann-fold domains"/>
    <property type="match status" value="1"/>
</dbReference>
<dbReference type="InterPro" id="IPR001509">
    <property type="entry name" value="Epimerase_deHydtase"/>
</dbReference>
<dbReference type="CDD" id="cd05232">
    <property type="entry name" value="UDP_G4E_4_SDR_e"/>
    <property type="match status" value="1"/>
</dbReference>
<keyword evidence="4" id="KW-0413">Isomerase</keyword>
<evidence type="ECO:0000256" key="2">
    <source>
        <dbReference type="ARBA" id="ARBA00007637"/>
    </source>
</evidence>
<dbReference type="Gene3D" id="3.40.50.720">
    <property type="entry name" value="NAD(P)-binding Rossmann-like Domain"/>
    <property type="match status" value="1"/>
</dbReference>
<reference evidence="5" key="1">
    <citation type="submission" date="2017-04" db="EMBL/GenBank/DDBJ databases">
        <title>Genome evolution of the luminous symbionts of deep sea anglerfish.</title>
        <authorList>
            <person name="Hendry T.A."/>
        </authorList>
    </citation>
    <scope>NUCLEOTIDE SEQUENCE [LARGE SCALE GENOMIC DNA]</scope>
</reference>
<dbReference type="PANTHER" id="PTHR43000">
    <property type="entry name" value="DTDP-D-GLUCOSE 4,6-DEHYDRATASE-RELATED"/>
    <property type="match status" value="1"/>
</dbReference>
<accession>A0A291B7W9</accession>
<evidence type="ECO:0000256" key="1">
    <source>
        <dbReference type="ARBA" id="ARBA00005125"/>
    </source>
</evidence>
<comment type="similarity">
    <text evidence="2">Belongs to the NAD(P)-dependent epimerase/dehydratase family.</text>
</comment>
<feature type="domain" description="NAD-dependent epimerase/dehydratase" evidence="3">
    <location>
        <begin position="3"/>
        <end position="225"/>
    </location>
</feature>
<organism evidence="4 5">
    <name type="scientific">Candidatus Enterovibrio altilux</name>
    <dbReference type="NCBI Taxonomy" id="1927128"/>
    <lineage>
        <taxon>Bacteria</taxon>
        <taxon>Pseudomonadati</taxon>
        <taxon>Pseudomonadota</taxon>
        <taxon>Gammaproteobacteria</taxon>
        <taxon>Vibrionales</taxon>
        <taxon>Vibrionaceae</taxon>
        <taxon>Enterovibrio</taxon>
    </lineage>
</organism>
<evidence type="ECO:0000259" key="3">
    <source>
        <dbReference type="Pfam" id="PF01370"/>
    </source>
</evidence>
<dbReference type="EMBL" id="CP020660">
    <property type="protein sequence ID" value="ATF09086.1"/>
    <property type="molecule type" value="Genomic_DNA"/>
</dbReference>
<protein>
    <submittedName>
        <fullName evidence="4">UDP-glucose 4-epimerase</fullName>
        <ecNumber evidence="4">5.1.3.2</ecNumber>
    </submittedName>
</protein>
<dbReference type="EC" id="5.1.3.2" evidence="4"/>
<dbReference type="KEGG" id="elux:BTN50_0559"/>
<dbReference type="Proteomes" id="UP000218160">
    <property type="component" value="Chromosome 1"/>
</dbReference>
<evidence type="ECO:0000313" key="5">
    <source>
        <dbReference type="Proteomes" id="UP000218160"/>
    </source>
</evidence>
<evidence type="ECO:0000313" key="4">
    <source>
        <dbReference type="EMBL" id="ATF09086.1"/>
    </source>
</evidence>
<name>A0A291B7W9_9GAMM</name>
<dbReference type="InterPro" id="IPR036291">
    <property type="entry name" value="NAD(P)-bd_dom_sf"/>
</dbReference>
<sequence length="320" mass="35233">MKVLVTGASGFIGNRVSNVAKHKNWSVKKQVRNVAFQANNTIVCDIQAHTDWSAHLKDIDCIVHCAACVHQMKGVKNDANILQAYRDTNILGTLNLTRQAVEAGVKRFVFISSIKVNGEQTSLGQAFVSAVSQPPSNFYGLSKYEAEIGLKKIAEQTGLEVCIIRPPLVYGEGVKANFQSMMNIVCKGTPLPFGAINNYRSFVYIDNLVSLVLTCCTHPNAVGRTFLVSDNDDVSTTRLLKQITISMGRPSRLLPLPQRILEYTARLLGKTDIANRLCGNLQVDISDTMQSLDWIPPVSFERGIAKTVDAYLNAMKTNKL</sequence>
<dbReference type="GO" id="GO:0003978">
    <property type="term" value="F:UDP-glucose 4-epimerase activity"/>
    <property type="evidence" value="ECO:0007669"/>
    <property type="project" value="UniProtKB-EC"/>
</dbReference>